<comment type="subcellular location">
    <subcellularLocation>
        <location evidence="1">Nucleus</location>
    </subcellularLocation>
</comment>
<reference evidence="9 10" key="1">
    <citation type="submission" date="2024-07" db="EMBL/GenBank/DDBJ databases">
        <title>Section-level genome sequencing and comparative genomics of Aspergillus sections Usti and Cavernicolus.</title>
        <authorList>
            <consortium name="Lawrence Berkeley National Laboratory"/>
            <person name="Nybo J.L."/>
            <person name="Vesth T.C."/>
            <person name="Theobald S."/>
            <person name="Frisvad J.C."/>
            <person name="Larsen T.O."/>
            <person name="Kjaerboelling I."/>
            <person name="Rothschild-Mancinelli K."/>
            <person name="Lyhne E.K."/>
            <person name="Kogle M.E."/>
            <person name="Barry K."/>
            <person name="Clum A."/>
            <person name="Na H."/>
            <person name="Ledsgaard L."/>
            <person name="Lin J."/>
            <person name="Lipzen A."/>
            <person name="Kuo A."/>
            <person name="Riley R."/>
            <person name="Mondo S."/>
            <person name="Labutti K."/>
            <person name="Haridas S."/>
            <person name="Pangalinan J."/>
            <person name="Salamov A.A."/>
            <person name="Simmons B.A."/>
            <person name="Magnuson J.K."/>
            <person name="Chen J."/>
            <person name="Drula E."/>
            <person name="Henrissat B."/>
            <person name="Wiebenga A."/>
            <person name="Lubbers R.J."/>
            <person name="Gomes A.C."/>
            <person name="Makela M.R."/>
            <person name="Stajich J."/>
            <person name="Grigoriev I.V."/>
            <person name="Mortensen U.H."/>
            <person name="De Vries R.P."/>
            <person name="Baker S.E."/>
            <person name="Andersen M.R."/>
        </authorList>
    </citation>
    <scope>NUCLEOTIDE SEQUENCE [LARGE SCALE GENOMIC DNA]</scope>
    <source>
        <strain evidence="9 10">CBS 588.65</strain>
    </source>
</reference>
<keyword evidence="3" id="KW-0805">Transcription regulation</keyword>
<proteinExistence type="predicted"/>
<evidence type="ECO:0000313" key="10">
    <source>
        <dbReference type="Proteomes" id="UP001610334"/>
    </source>
</evidence>
<keyword evidence="7" id="KW-1133">Transmembrane helix</keyword>
<evidence type="ECO:0000313" key="9">
    <source>
        <dbReference type="EMBL" id="KAL2820300.1"/>
    </source>
</evidence>
<protein>
    <recommendedName>
        <fullName evidence="8">Xylanolytic transcriptional activator regulatory domain-containing protein</fullName>
    </recommendedName>
</protein>
<dbReference type="PANTHER" id="PTHR47338">
    <property type="entry name" value="ZN(II)2CYS6 TRANSCRIPTION FACTOR (EUROFUNG)-RELATED"/>
    <property type="match status" value="1"/>
</dbReference>
<dbReference type="PANTHER" id="PTHR47338:SF7">
    <property type="entry name" value="ZN(II)2CYS6 TRANSCRIPTION FACTOR (EUROFUNG)"/>
    <property type="match status" value="1"/>
</dbReference>
<keyword evidence="4" id="KW-0804">Transcription</keyword>
<evidence type="ECO:0000256" key="2">
    <source>
        <dbReference type="ARBA" id="ARBA00022723"/>
    </source>
</evidence>
<comment type="caution">
    <text evidence="9">The sequence shown here is derived from an EMBL/GenBank/DDBJ whole genome shotgun (WGS) entry which is preliminary data.</text>
</comment>
<evidence type="ECO:0000256" key="3">
    <source>
        <dbReference type="ARBA" id="ARBA00023015"/>
    </source>
</evidence>
<feature type="region of interest" description="Disordered" evidence="6">
    <location>
        <begin position="494"/>
        <end position="516"/>
    </location>
</feature>
<evidence type="ECO:0000256" key="4">
    <source>
        <dbReference type="ARBA" id="ARBA00023163"/>
    </source>
</evidence>
<evidence type="ECO:0000256" key="6">
    <source>
        <dbReference type="SAM" id="MobiDB-lite"/>
    </source>
</evidence>
<keyword evidence="5" id="KW-0539">Nucleus</keyword>
<organism evidence="9 10">
    <name type="scientific">Aspergillus granulosus</name>
    <dbReference type="NCBI Taxonomy" id="176169"/>
    <lineage>
        <taxon>Eukaryota</taxon>
        <taxon>Fungi</taxon>
        <taxon>Dikarya</taxon>
        <taxon>Ascomycota</taxon>
        <taxon>Pezizomycotina</taxon>
        <taxon>Eurotiomycetes</taxon>
        <taxon>Eurotiomycetidae</taxon>
        <taxon>Eurotiales</taxon>
        <taxon>Aspergillaceae</taxon>
        <taxon>Aspergillus</taxon>
        <taxon>Aspergillus subgen. Nidulantes</taxon>
    </lineage>
</organism>
<feature type="transmembrane region" description="Helical" evidence="7">
    <location>
        <begin position="21"/>
        <end position="39"/>
    </location>
</feature>
<evidence type="ECO:0000256" key="1">
    <source>
        <dbReference type="ARBA" id="ARBA00004123"/>
    </source>
</evidence>
<dbReference type="InterPro" id="IPR050815">
    <property type="entry name" value="TF_fung"/>
</dbReference>
<evidence type="ECO:0000256" key="5">
    <source>
        <dbReference type="ARBA" id="ARBA00023242"/>
    </source>
</evidence>
<gene>
    <name evidence="9" type="ORF">BJX63DRAFT_444591</name>
</gene>
<name>A0ABR4HXT1_9EURO</name>
<keyword evidence="7" id="KW-0812">Transmembrane</keyword>
<dbReference type="CDD" id="cd12148">
    <property type="entry name" value="fungal_TF_MHR"/>
    <property type="match status" value="1"/>
</dbReference>
<dbReference type="InterPro" id="IPR007219">
    <property type="entry name" value="XnlR_reg_dom"/>
</dbReference>
<accession>A0ABR4HXT1</accession>
<dbReference type="EMBL" id="JBFXLT010000007">
    <property type="protein sequence ID" value="KAL2820300.1"/>
    <property type="molecule type" value="Genomic_DNA"/>
</dbReference>
<evidence type="ECO:0000256" key="7">
    <source>
        <dbReference type="SAM" id="Phobius"/>
    </source>
</evidence>
<evidence type="ECO:0000259" key="8">
    <source>
        <dbReference type="Pfam" id="PF04082"/>
    </source>
</evidence>
<dbReference type="Pfam" id="PF04082">
    <property type="entry name" value="Fungal_trans"/>
    <property type="match status" value="1"/>
</dbReference>
<feature type="domain" description="Xylanolytic transcriptional activator regulatory" evidence="8">
    <location>
        <begin position="24"/>
        <end position="261"/>
    </location>
</feature>
<sequence>MERAERNPSCLICRRRKKLEPPISGLVAIMCALAAPFYYARIAIAAGEEEEEDLDPNIQFFNAGRGWVGTALKAVFLAGSIQGTETLMTQILLHDYYLRVGDYAQAFLVSGMVARHFQLLQFSLEYDTDITCRTSKMKASAKETRRRVGWACYLLDALIECGVDQLRFVSATDIQVQLPCSEELFVRNIPVPTETLPQGQVLPFVNKQSFLADSATANLDLRAYYIRAVVIRSKILRYVKHLQREIPWEDTSQFAQLRNELQALEGSIPDHYKMSPENTCLLKMAGRLNLYFGLHILLAQTYNDLYRVGISRLVFPHSATKWIRENAPGEFLHLCHRMCLTKAVAIASWLQDLWRCDKESLIDLPYAVHAQICSSVLVTTLISWRRFAAEPVLPWLSLDDYRSMLQSNIQILGFLKRYFKAELFHESAAQALKQFNRVNGTPSLNPMANALIRSNVAAPASQTAQSGALEYILNPLGTYPMARTQILDPHQTKAIHGEDSPQSDVEPPAPSSTGPVETIEERLIAENTAIMADNNVLGPMRCELLNWEDELQLMMGMGYPTFMDDSSTQWNYDY</sequence>
<keyword evidence="2" id="KW-0479">Metal-binding</keyword>
<keyword evidence="10" id="KW-1185">Reference proteome</keyword>
<dbReference type="Proteomes" id="UP001610334">
    <property type="component" value="Unassembled WGS sequence"/>
</dbReference>
<keyword evidence="7" id="KW-0472">Membrane</keyword>